<dbReference type="EMBL" id="KE721051">
    <property type="protein sequence ID" value="ERF72744.1"/>
    <property type="molecule type" value="Genomic_DNA"/>
</dbReference>
<dbReference type="Proteomes" id="UP000019373">
    <property type="component" value="Unassembled WGS sequence"/>
</dbReference>
<sequence length="183" mass="20057">MAEVSSATKRTTSSSVFVNGWTYIFLNRPDTDYIDFFKFKRPADAKNSRGECGAKDGRLEARPGPLSALVFSDNSIRLYYTGPGKAGGDPVLREAKLANAGSDNADPSKDWLKPGPANKELAFESDIGWKTRTIDALSFVSASTRIDEDQNNKAVASVTYKAAGDDYFQYTYQSKNGWASLKL</sequence>
<dbReference type="HOGENOM" id="CLU_1475166_0_0_1"/>
<evidence type="ECO:0000313" key="2">
    <source>
        <dbReference type="Proteomes" id="UP000019373"/>
    </source>
</evidence>
<keyword evidence="2" id="KW-1185">Reference proteome</keyword>
<dbReference type="AlphaFoldDB" id="U1HU02"/>
<name>U1HU02_ENDPU</name>
<reference evidence="2" key="1">
    <citation type="journal article" date="2014" name="BMC Genomics">
        <title>Genome characteristics reveal the impact of lichenization on lichen-forming fungus Endocarpon pusillum Hedwig (Verrucariales, Ascomycota).</title>
        <authorList>
            <person name="Wang Y.-Y."/>
            <person name="Liu B."/>
            <person name="Zhang X.-Y."/>
            <person name="Zhou Q.-M."/>
            <person name="Zhang T."/>
            <person name="Li H."/>
            <person name="Yu Y.-F."/>
            <person name="Zhang X.-L."/>
            <person name="Hao X.-Y."/>
            <person name="Wang M."/>
            <person name="Wang L."/>
            <person name="Wei J.-C."/>
        </authorList>
    </citation>
    <scope>NUCLEOTIDE SEQUENCE [LARGE SCALE GENOMIC DNA]</scope>
    <source>
        <strain evidence="2">Z07020 / HMAS-L-300199</strain>
    </source>
</reference>
<protein>
    <submittedName>
        <fullName evidence="1">Uncharacterized protein</fullName>
    </submittedName>
</protein>
<dbReference type="OrthoDB" id="10531315at2759"/>
<gene>
    <name evidence="1" type="ORF">EPUS_04797</name>
</gene>
<evidence type="ECO:0000313" key="1">
    <source>
        <dbReference type="EMBL" id="ERF72744.1"/>
    </source>
</evidence>
<accession>U1HU02</accession>
<proteinExistence type="predicted"/>
<dbReference type="RefSeq" id="XP_007801632.1">
    <property type="nucleotide sequence ID" value="XM_007803441.1"/>
</dbReference>
<dbReference type="GeneID" id="19239751"/>
<organism evidence="1 2">
    <name type="scientific">Endocarpon pusillum (strain Z07020 / HMAS-L-300199)</name>
    <name type="common">Lichen-forming fungus</name>
    <dbReference type="NCBI Taxonomy" id="1263415"/>
    <lineage>
        <taxon>Eukaryota</taxon>
        <taxon>Fungi</taxon>
        <taxon>Dikarya</taxon>
        <taxon>Ascomycota</taxon>
        <taxon>Pezizomycotina</taxon>
        <taxon>Eurotiomycetes</taxon>
        <taxon>Chaetothyriomycetidae</taxon>
        <taxon>Verrucariales</taxon>
        <taxon>Verrucariaceae</taxon>
        <taxon>Endocarpon</taxon>
    </lineage>
</organism>